<evidence type="ECO:0000256" key="1">
    <source>
        <dbReference type="SAM" id="MobiDB-lite"/>
    </source>
</evidence>
<evidence type="ECO:0000259" key="2">
    <source>
        <dbReference type="PROSITE" id="PS50994"/>
    </source>
</evidence>
<dbReference type="Gene3D" id="3.30.420.10">
    <property type="entry name" value="Ribonuclease H-like superfamily/Ribonuclease H"/>
    <property type="match status" value="1"/>
</dbReference>
<evidence type="ECO:0000313" key="3">
    <source>
        <dbReference type="Proteomes" id="UP000694864"/>
    </source>
</evidence>
<dbReference type="Proteomes" id="UP000694864">
    <property type="component" value="Chromosome 8"/>
</dbReference>
<dbReference type="InterPro" id="IPR001584">
    <property type="entry name" value="Integrase_cat-core"/>
</dbReference>
<dbReference type="Pfam" id="PF25597">
    <property type="entry name" value="SH3_retrovirus"/>
    <property type="match status" value="1"/>
</dbReference>
<dbReference type="InterPro" id="IPR012337">
    <property type="entry name" value="RNaseH-like_sf"/>
</dbReference>
<dbReference type="SUPFAM" id="SSF53098">
    <property type="entry name" value="Ribonuclease H-like"/>
    <property type="match status" value="1"/>
</dbReference>
<dbReference type="RefSeq" id="XP_019084216.1">
    <property type="nucleotide sequence ID" value="XM_019228671.1"/>
</dbReference>
<dbReference type="InterPro" id="IPR057670">
    <property type="entry name" value="SH3_retrovirus"/>
</dbReference>
<feature type="domain" description="Integrase catalytic" evidence="2">
    <location>
        <begin position="1"/>
        <end position="106"/>
    </location>
</feature>
<protein>
    <submittedName>
        <fullName evidence="4">Uncharacterized protein LOC109125890</fullName>
    </submittedName>
</protein>
<feature type="compositionally biased region" description="Polar residues" evidence="1">
    <location>
        <begin position="252"/>
        <end position="261"/>
    </location>
</feature>
<dbReference type="PANTHER" id="PTHR42648">
    <property type="entry name" value="TRANSPOSASE, PUTATIVE-RELATED"/>
    <property type="match status" value="1"/>
</dbReference>
<organism evidence="3 4">
    <name type="scientific">Camelina sativa</name>
    <name type="common">False flax</name>
    <name type="synonym">Myagrum sativum</name>
    <dbReference type="NCBI Taxonomy" id="90675"/>
    <lineage>
        <taxon>Eukaryota</taxon>
        <taxon>Viridiplantae</taxon>
        <taxon>Streptophyta</taxon>
        <taxon>Embryophyta</taxon>
        <taxon>Tracheophyta</taxon>
        <taxon>Spermatophyta</taxon>
        <taxon>Magnoliopsida</taxon>
        <taxon>eudicotyledons</taxon>
        <taxon>Gunneridae</taxon>
        <taxon>Pentapetalae</taxon>
        <taxon>rosids</taxon>
        <taxon>malvids</taxon>
        <taxon>Brassicales</taxon>
        <taxon>Brassicaceae</taxon>
        <taxon>Camelineae</taxon>
        <taxon>Camelina</taxon>
    </lineage>
</organism>
<proteinExistence type="predicted"/>
<name>A0ABM1QBS8_CAMSA</name>
<dbReference type="PANTHER" id="PTHR42648:SF31">
    <property type="entry name" value="RNA-DIRECTED DNA POLYMERASE"/>
    <property type="match status" value="1"/>
</dbReference>
<keyword evidence="3" id="KW-1185">Reference proteome</keyword>
<dbReference type="InterPro" id="IPR039537">
    <property type="entry name" value="Retrotran_Ty1/copia-like"/>
</dbReference>
<reference evidence="4" key="2">
    <citation type="submission" date="2025-08" db="UniProtKB">
        <authorList>
            <consortium name="RefSeq"/>
        </authorList>
    </citation>
    <scope>IDENTIFICATION</scope>
    <source>
        <tissue evidence="4">Leaf</tissue>
    </source>
</reference>
<dbReference type="GeneID" id="109125890"/>
<evidence type="ECO:0000313" key="4">
    <source>
        <dbReference type="RefSeq" id="XP_019084216.1"/>
    </source>
</evidence>
<gene>
    <name evidence="4" type="primary">LOC109125890</name>
</gene>
<feature type="region of interest" description="Disordered" evidence="1">
    <location>
        <begin position="250"/>
        <end position="309"/>
    </location>
</feature>
<dbReference type="PROSITE" id="PS50994">
    <property type="entry name" value="INTEGRASE"/>
    <property type="match status" value="1"/>
</dbReference>
<reference evidence="3" key="1">
    <citation type="journal article" date="2014" name="Nat. Commun.">
        <title>The emerging biofuel crop Camelina sativa retains a highly undifferentiated hexaploid genome structure.</title>
        <authorList>
            <person name="Kagale S."/>
            <person name="Koh C."/>
            <person name="Nixon J."/>
            <person name="Bollina V."/>
            <person name="Clarke W.E."/>
            <person name="Tuteja R."/>
            <person name="Spillane C."/>
            <person name="Robinson S.J."/>
            <person name="Links M.G."/>
            <person name="Clarke C."/>
            <person name="Higgins E.E."/>
            <person name="Huebert T."/>
            <person name="Sharpe A.G."/>
            <person name="Parkin I.A."/>
        </authorList>
    </citation>
    <scope>NUCLEOTIDE SEQUENCE [LARGE SCALE GENOMIC DNA]</scope>
    <source>
        <strain evidence="3">cv. DH55</strain>
    </source>
</reference>
<dbReference type="InterPro" id="IPR036397">
    <property type="entry name" value="RNaseH_sf"/>
</dbReference>
<accession>A0ABM1QBS8</accession>
<sequence length="387" mass="43764">MIHRQYGKHIKIVRSDNGTEFTCLTSEFREQGIVHQTSCVGTPQQNGRVERKHRHILNVARALLFQSSFSTKFWGESVLTAVYLINRTPSRLLGGKTPYEILHRFSPNYDNLRVFGCLAYAHNQRRHGDKFESRSRKCLFIGYPFGKKGWSLYDLASGEVFVSRDVVFVENTFPLLTEKVEETWRQEMEDFDCVIAGNREAEFVGTDMTRNAEIYCDVEEEDVTTGEKQTGLLEKETEVVVLPRSVVANGDVESQNQSQEESVGLSHSDVDSGIDEDGAGRNEISEADPNIAEAPAGEQRKKVRKSTRSKTAPVKLKDYVLRTVAEIDMSGDENDFSILKFVDISEFSAKHRAFVAAITKWIELKHCVFESQNGPTSLSSFRWTVVG</sequence>